<proteinExistence type="predicted"/>
<evidence type="ECO:0000313" key="2">
    <source>
        <dbReference type="Proteomes" id="UP000229600"/>
    </source>
</evidence>
<reference evidence="1 2" key="1">
    <citation type="submission" date="2017-09" db="EMBL/GenBank/DDBJ databases">
        <title>Depth-based differentiation of microbial function through sediment-hosted aquifers and enrichment of novel symbionts in the deep terrestrial subsurface.</title>
        <authorList>
            <person name="Probst A.J."/>
            <person name="Ladd B."/>
            <person name="Jarett J.K."/>
            <person name="Geller-Mcgrath D.E."/>
            <person name="Sieber C.M."/>
            <person name="Emerson J.B."/>
            <person name="Anantharaman K."/>
            <person name="Thomas B.C."/>
            <person name="Malmstrom R."/>
            <person name="Stieglmeier M."/>
            <person name="Klingl A."/>
            <person name="Woyke T."/>
            <person name="Ryan C.M."/>
            <person name="Banfield J.F."/>
        </authorList>
    </citation>
    <scope>NUCLEOTIDE SEQUENCE [LARGE SCALE GENOMIC DNA]</scope>
    <source>
        <strain evidence="1">CG11_big_fil_rev_8_21_14_0_20_39_34</strain>
    </source>
</reference>
<comment type="caution">
    <text evidence="1">The sequence shown here is derived from an EMBL/GenBank/DDBJ whole genome shotgun (WGS) entry which is preliminary data.</text>
</comment>
<protein>
    <submittedName>
        <fullName evidence="1">Uncharacterized protein</fullName>
    </submittedName>
</protein>
<dbReference type="AlphaFoldDB" id="A0A2H0N8U1"/>
<evidence type="ECO:0000313" key="1">
    <source>
        <dbReference type="EMBL" id="PIR04526.1"/>
    </source>
</evidence>
<sequence>MAFFVNVSRGNPGDFVFVDLSRDGKELDQQTLQLFPERGEQIRAVLDLLSGWRGYGRGIMNLLEDLLRQLGITLPNPIP</sequence>
<gene>
    <name evidence="1" type="ORF">COV59_00150</name>
</gene>
<dbReference type="EMBL" id="PCWN01000001">
    <property type="protein sequence ID" value="PIR04526.1"/>
    <property type="molecule type" value="Genomic_DNA"/>
</dbReference>
<dbReference type="Proteomes" id="UP000229600">
    <property type="component" value="Unassembled WGS sequence"/>
</dbReference>
<accession>A0A2H0N8U1</accession>
<organism evidence="1 2">
    <name type="scientific">Candidatus Magasanikbacteria bacterium CG11_big_fil_rev_8_21_14_0_20_39_34</name>
    <dbReference type="NCBI Taxonomy" id="1974653"/>
    <lineage>
        <taxon>Bacteria</taxon>
        <taxon>Candidatus Magasanikiibacteriota</taxon>
    </lineage>
</organism>
<name>A0A2H0N8U1_9BACT</name>